<gene>
    <name evidence="2" type="ORF">H0485_11985</name>
</gene>
<dbReference type="EMBL" id="JACDXX010000010">
    <property type="protein sequence ID" value="MCB5410713.1"/>
    <property type="molecule type" value="Genomic_DNA"/>
</dbReference>
<evidence type="ECO:0000313" key="2">
    <source>
        <dbReference type="EMBL" id="MCB5410713.1"/>
    </source>
</evidence>
<evidence type="ECO:0000259" key="1">
    <source>
        <dbReference type="Pfam" id="PF05899"/>
    </source>
</evidence>
<name>A0ABS8CNG3_9RHOB</name>
<dbReference type="InterPro" id="IPR008579">
    <property type="entry name" value="UGlyAH_Cupin_dom"/>
</dbReference>
<dbReference type="Proteomes" id="UP001198571">
    <property type="component" value="Unassembled WGS sequence"/>
</dbReference>
<sequence length="225" mass="22768">MTAPVNLSALALLDVAAAEILAAPALHLAASTDPALRFGRLSLSAGVSASSTASFFLILEKGSLTLASGDNLLRISAGQAVQIGPETDVTLIPGDGAEVLLLAHLSAAFPSGIRAIDLEAALSPSPSPSAAVLTTDSPSCSSHPMPGAGPVTLGLWAATPYARKAVTMAYSEVMYFLHGGATLIDDQGIRHSFGPGEVLLAPVGASLGWESSLSVRKLFISADPV</sequence>
<feature type="domain" description="(S)-ureidoglycine aminohydrolase cupin" evidence="1">
    <location>
        <begin position="149"/>
        <end position="218"/>
    </location>
</feature>
<proteinExistence type="predicted"/>
<dbReference type="Pfam" id="PF05899">
    <property type="entry name" value="Cupin_3"/>
    <property type="match status" value="1"/>
</dbReference>
<comment type="caution">
    <text evidence="2">The sequence shown here is derived from an EMBL/GenBank/DDBJ whole genome shotgun (WGS) entry which is preliminary data.</text>
</comment>
<dbReference type="Gene3D" id="2.60.120.10">
    <property type="entry name" value="Jelly Rolls"/>
    <property type="match status" value="1"/>
</dbReference>
<dbReference type="InterPro" id="IPR014710">
    <property type="entry name" value="RmlC-like_jellyroll"/>
</dbReference>
<accession>A0ABS8CNG3</accession>
<dbReference type="RefSeq" id="WP_226935850.1">
    <property type="nucleotide sequence ID" value="NZ_JACDXX010000010.1"/>
</dbReference>
<protein>
    <submittedName>
        <fullName evidence="2">Cupin domain-containing protein</fullName>
    </submittedName>
</protein>
<evidence type="ECO:0000313" key="3">
    <source>
        <dbReference type="Proteomes" id="UP001198571"/>
    </source>
</evidence>
<dbReference type="InterPro" id="IPR011051">
    <property type="entry name" value="RmlC_Cupin_sf"/>
</dbReference>
<keyword evidence="3" id="KW-1185">Reference proteome</keyword>
<organism evidence="2 3">
    <name type="scientific">Pseudogemmobacter faecipullorum</name>
    <dbReference type="NCBI Taxonomy" id="2755041"/>
    <lineage>
        <taxon>Bacteria</taxon>
        <taxon>Pseudomonadati</taxon>
        <taxon>Pseudomonadota</taxon>
        <taxon>Alphaproteobacteria</taxon>
        <taxon>Rhodobacterales</taxon>
        <taxon>Paracoccaceae</taxon>
        <taxon>Pseudogemmobacter</taxon>
    </lineage>
</organism>
<reference evidence="2 3" key="1">
    <citation type="submission" date="2020-07" db="EMBL/GenBank/DDBJ databases">
        <title>Pseudogemmobacter sp. nov., isolated from poultry manure in Taiwan.</title>
        <authorList>
            <person name="Lin S.-Y."/>
            <person name="Tang Y.-S."/>
            <person name="Young C.-C."/>
        </authorList>
    </citation>
    <scope>NUCLEOTIDE SEQUENCE [LARGE SCALE GENOMIC DNA]</scope>
    <source>
        <strain evidence="2 3">CC-YST710</strain>
    </source>
</reference>
<dbReference type="SUPFAM" id="SSF51182">
    <property type="entry name" value="RmlC-like cupins"/>
    <property type="match status" value="1"/>
</dbReference>